<dbReference type="InterPro" id="IPR044086">
    <property type="entry name" value="LUC3-like"/>
</dbReference>
<evidence type="ECO:0000259" key="7">
    <source>
        <dbReference type="Pfam" id="PF00171"/>
    </source>
</evidence>
<evidence type="ECO:0000256" key="2">
    <source>
        <dbReference type="ARBA" id="ARBA00023002"/>
    </source>
</evidence>
<sequence>MAGSTTAPVALEFETFLNVIDGKLSRTEVTRSSLNPSTLEENPQVPLSTPADVDKAVVAATNAWSSWAETPWAERQDAVRAYTDALETRVDDFARMLVKEQGKPLHFARFEILASLKFLRGFSEMTLPEEVIEETEEPYHKVSIRHPPLGIAVGIVPWNYPVFLSLGKIGPALLTGNVFILKPSPFTPYCCIKLVELAQGFFPPGVLQVLSGDDRLGPWLTSHPGVHKVTFTGSTATGKRVMESCSKTLKSVTLELGGNDAAIVCADADPEIVAPALANLALANSGQLCIAIKRIYVHESIYSAVLTRLVEHVKGMQVGDGFVEGVALGPIANQPQYDRIKALLHHIQASGLNIAIGDTTQLNPAGKGLFISPTIVDNPPDTSSIVVEEPFGPVFPVLKWSDEAEVIRRANDTHMGLGASVWTNDAAQANRITQKLRAGNVWTNTHGVLQFNAPFSGVKQSGIGVEYGTEGLKDYCALQTIHTTLKA</sequence>
<dbReference type="EMBL" id="JAZAVK010000002">
    <property type="protein sequence ID" value="KAK7432883.1"/>
    <property type="molecule type" value="Genomic_DNA"/>
</dbReference>
<feature type="domain" description="Aldehyde dehydrogenase" evidence="7">
    <location>
        <begin position="31"/>
        <end position="481"/>
    </location>
</feature>
<dbReference type="InterPro" id="IPR016161">
    <property type="entry name" value="Ald_DH/histidinol_DH"/>
</dbReference>
<dbReference type="CDD" id="cd07106">
    <property type="entry name" value="ALDH_AldA-AAD23400"/>
    <property type="match status" value="1"/>
</dbReference>
<feature type="active site" evidence="5">
    <location>
        <position position="255"/>
    </location>
</feature>
<dbReference type="InterPro" id="IPR016163">
    <property type="entry name" value="Ald_DH_C"/>
</dbReference>
<dbReference type="InterPro" id="IPR029510">
    <property type="entry name" value="Ald_DH_CS_GLU"/>
</dbReference>
<reference evidence="8 9" key="1">
    <citation type="journal article" date="2025" name="Microbiol. Resour. Announc.">
        <title>Draft genome sequences for Neonectria magnoliae and Neonectria punicea, canker pathogens of Liriodendron tulipifera and Acer saccharum in West Virginia.</title>
        <authorList>
            <person name="Petronek H.M."/>
            <person name="Kasson M.T."/>
            <person name="Metheny A.M."/>
            <person name="Stauder C.M."/>
            <person name="Lovett B."/>
            <person name="Lynch S.C."/>
            <person name="Garnas J.R."/>
            <person name="Kasson L.R."/>
            <person name="Stajich J.E."/>
        </authorList>
    </citation>
    <scope>NUCLEOTIDE SEQUENCE [LARGE SCALE GENOMIC DNA]</scope>
    <source>
        <strain evidence="8 9">NRRL 64651</strain>
    </source>
</reference>
<evidence type="ECO:0000256" key="5">
    <source>
        <dbReference type="PROSITE-ProRule" id="PRU10007"/>
    </source>
</evidence>
<organism evidence="8 9">
    <name type="scientific">Neonectria magnoliae</name>
    <dbReference type="NCBI Taxonomy" id="2732573"/>
    <lineage>
        <taxon>Eukaryota</taxon>
        <taxon>Fungi</taxon>
        <taxon>Dikarya</taxon>
        <taxon>Ascomycota</taxon>
        <taxon>Pezizomycotina</taxon>
        <taxon>Sordariomycetes</taxon>
        <taxon>Hypocreomycetidae</taxon>
        <taxon>Hypocreales</taxon>
        <taxon>Nectriaceae</taxon>
        <taxon>Neonectria</taxon>
    </lineage>
</organism>
<dbReference type="PANTHER" id="PTHR11699">
    <property type="entry name" value="ALDEHYDE DEHYDROGENASE-RELATED"/>
    <property type="match status" value="1"/>
</dbReference>
<dbReference type="Proteomes" id="UP001498421">
    <property type="component" value="Unassembled WGS sequence"/>
</dbReference>
<dbReference type="SUPFAM" id="SSF53720">
    <property type="entry name" value="ALDH-like"/>
    <property type="match status" value="1"/>
</dbReference>
<proteinExistence type="inferred from homology"/>
<name>A0ABR1IGV9_9HYPO</name>
<comment type="caution">
    <text evidence="8">The sequence shown here is derived from an EMBL/GenBank/DDBJ whole genome shotgun (WGS) entry which is preliminary data.</text>
</comment>
<evidence type="ECO:0000313" key="9">
    <source>
        <dbReference type="Proteomes" id="UP001498421"/>
    </source>
</evidence>
<evidence type="ECO:0000313" key="8">
    <source>
        <dbReference type="EMBL" id="KAK7432883.1"/>
    </source>
</evidence>
<evidence type="ECO:0000256" key="4">
    <source>
        <dbReference type="ARBA" id="ARBA00049194"/>
    </source>
</evidence>
<gene>
    <name evidence="8" type="ORF">QQZ08_000354</name>
</gene>
<keyword evidence="9" id="KW-1185">Reference proteome</keyword>
<dbReference type="Gene3D" id="3.40.605.10">
    <property type="entry name" value="Aldehyde Dehydrogenase, Chain A, domain 1"/>
    <property type="match status" value="1"/>
</dbReference>
<comment type="catalytic activity">
    <reaction evidence="4">
        <text>an aldehyde + NAD(+) + H2O = a carboxylate + NADH + 2 H(+)</text>
        <dbReference type="Rhea" id="RHEA:16185"/>
        <dbReference type="ChEBI" id="CHEBI:15377"/>
        <dbReference type="ChEBI" id="CHEBI:15378"/>
        <dbReference type="ChEBI" id="CHEBI:17478"/>
        <dbReference type="ChEBI" id="CHEBI:29067"/>
        <dbReference type="ChEBI" id="CHEBI:57540"/>
        <dbReference type="ChEBI" id="CHEBI:57945"/>
        <dbReference type="EC" id="1.2.1.3"/>
    </reaction>
</comment>
<dbReference type="InterPro" id="IPR015590">
    <property type="entry name" value="Aldehyde_DH_dom"/>
</dbReference>
<evidence type="ECO:0000256" key="6">
    <source>
        <dbReference type="RuleBase" id="RU003345"/>
    </source>
</evidence>
<dbReference type="Gene3D" id="3.40.309.10">
    <property type="entry name" value="Aldehyde Dehydrogenase, Chain A, domain 2"/>
    <property type="match status" value="1"/>
</dbReference>
<dbReference type="EC" id="1.2.1.3" evidence="3"/>
<protein>
    <recommendedName>
        <fullName evidence="3">aldehyde dehydrogenase (NAD(+))</fullName>
        <ecNumber evidence="3">1.2.1.3</ecNumber>
    </recommendedName>
</protein>
<dbReference type="Pfam" id="PF00171">
    <property type="entry name" value="Aldedh"/>
    <property type="match status" value="1"/>
</dbReference>
<comment type="similarity">
    <text evidence="1 6">Belongs to the aldehyde dehydrogenase family.</text>
</comment>
<evidence type="ECO:0000256" key="3">
    <source>
        <dbReference type="ARBA" id="ARBA00024226"/>
    </source>
</evidence>
<keyword evidence="2 6" id="KW-0560">Oxidoreductase</keyword>
<dbReference type="PROSITE" id="PS00687">
    <property type="entry name" value="ALDEHYDE_DEHYDR_GLU"/>
    <property type="match status" value="1"/>
</dbReference>
<accession>A0ABR1IGV9</accession>
<dbReference type="InterPro" id="IPR016162">
    <property type="entry name" value="Ald_DH_N"/>
</dbReference>
<evidence type="ECO:0000256" key="1">
    <source>
        <dbReference type="ARBA" id="ARBA00009986"/>
    </source>
</evidence>